<dbReference type="HOGENOM" id="CLU_041041_2_0_4"/>
<keyword evidence="6" id="KW-1185">Reference proteome</keyword>
<evidence type="ECO:0000256" key="2">
    <source>
        <dbReference type="ARBA" id="ARBA00023002"/>
    </source>
</evidence>
<proteinExistence type="predicted"/>
<dbReference type="PANTHER" id="PTHR10696">
    <property type="entry name" value="GAMMA-BUTYROBETAINE HYDROXYLASE-RELATED"/>
    <property type="match status" value="1"/>
</dbReference>
<dbReference type="AlphaFoldDB" id="A0A0B6RS62"/>
<evidence type="ECO:0000256" key="1">
    <source>
        <dbReference type="ARBA" id="ARBA00001954"/>
    </source>
</evidence>
<dbReference type="GO" id="GO:0017000">
    <property type="term" value="P:antibiotic biosynthetic process"/>
    <property type="evidence" value="ECO:0007669"/>
    <property type="project" value="UniProtKB-KW"/>
</dbReference>
<evidence type="ECO:0000313" key="5">
    <source>
        <dbReference type="EMBL" id="AJK48187.1"/>
    </source>
</evidence>
<name>A0A0B6RS62_BURPL</name>
<protein>
    <submittedName>
        <fullName evidence="5">Putative clavaminic acid synthase</fullName>
    </submittedName>
</protein>
<dbReference type="RefSeq" id="WP_042626874.1">
    <property type="nucleotide sequence ID" value="NZ_CP002581.1"/>
</dbReference>
<organism evidence="5 6">
    <name type="scientific">Burkholderia plantarii</name>
    <dbReference type="NCBI Taxonomy" id="41899"/>
    <lineage>
        <taxon>Bacteria</taxon>
        <taxon>Pseudomonadati</taxon>
        <taxon>Pseudomonadota</taxon>
        <taxon>Betaproteobacteria</taxon>
        <taxon>Burkholderiales</taxon>
        <taxon>Burkholderiaceae</taxon>
        <taxon>Burkholderia</taxon>
    </lineage>
</organism>
<dbReference type="InterPro" id="IPR050411">
    <property type="entry name" value="AlphaKG_dependent_hydroxylases"/>
</dbReference>
<dbReference type="InterPro" id="IPR003819">
    <property type="entry name" value="TauD/TfdA-like"/>
</dbReference>
<evidence type="ECO:0000259" key="4">
    <source>
        <dbReference type="Pfam" id="PF02668"/>
    </source>
</evidence>
<accession>A0A0B6RS62</accession>
<dbReference type="OrthoDB" id="9032476at2"/>
<keyword evidence="2" id="KW-0560">Oxidoreductase</keyword>
<sequence>MKDWHRRPAAWTGNDGMRLDDELLADLELAIAALARGDAGVLRQPQLQASRRAVHQWLERGGGAFALTSPTLRELPREAFHQVFRDWCEWLGTPVSINLRGDTLKEVRDAGVTDSAMAPQRGHMTNQELAFHSDRADLTCLACWSPAASGGEFRVVSSAWVVQYVAERYPQLLAQLVEPLPHDLRGEGDGDYVLLPILSESAAGFVFRYIRKFNESVVRHGVELPDSTRRLLDAVDEAVEQPGAAAEVVFDKGTVVLCNNHTTLHSRHAFTDDASRQRCLLRCWLASEFTRPLPDAFAPLFHDVRAGRLRGGVRQTAPVQTDQRPS</sequence>
<gene>
    <name evidence="5" type="ORF">BGL_2c00890</name>
</gene>
<evidence type="ECO:0000256" key="3">
    <source>
        <dbReference type="ARBA" id="ARBA00023194"/>
    </source>
</evidence>
<dbReference type="InterPro" id="IPR042098">
    <property type="entry name" value="TauD-like_sf"/>
</dbReference>
<dbReference type="Gene3D" id="3.60.130.10">
    <property type="entry name" value="Clavaminate synthase-like"/>
    <property type="match status" value="1"/>
</dbReference>
<dbReference type="PANTHER" id="PTHR10696:SF56">
    <property type="entry name" value="TAUD_TFDA-LIKE DOMAIN-CONTAINING PROTEIN"/>
    <property type="match status" value="1"/>
</dbReference>
<evidence type="ECO:0000313" key="6">
    <source>
        <dbReference type="Proteomes" id="UP000031838"/>
    </source>
</evidence>
<dbReference type="GO" id="GO:0016706">
    <property type="term" value="F:2-oxoglutarate-dependent dioxygenase activity"/>
    <property type="evidence" value="ECO:0007669"/>
    <property type="project" value="UniProtKB-ARBA"/>
</dbReference>
<dbReference type="KEGG" id="bgp:BGL_2c00890"/>
<dbReference type="Proteomes" id="UP000031838">
    <property type="component" value="Chromosome 2"/>
</dbReference>
<reference evidence="6" key="1">
    <citation type="submission" date="2011-03" db="EMBL/GenBank/DDBJ databases">
        <authorList>
            <person name="Voget S."/>
            <person name="Streit W.R."/>
            <person name="Jaeger K.E."/>
            <person name="Daniel R."/>
        </authorList>
    </citation>
    <scope>NUCLEOTIDE SEQUENCE [LARGE SCALE GENOMIC DNA]</scope>
    <source>
        <strain evidence="6">PG1</strain>
    </source>
</reference>
<dbReference type="EMBL" id="CP002581">
    <property type="protein sequence ID" value="AJK48187.1"/>
    <property type="molecule type" value="Genomic_DNA"/>
</dbReference>
<keyword evidence="3" id="KW-0045">Antibiotic biosynthesis</keyword>
<feature type="domain" description="TauD/TfdA-like" evidence="4">
    <location>
        <begin position="50"/>
        <end position="284"/>
    </location>
</feature>
<comment type="cofactor">
    <cofactor evidence="1">
        <name>Fe(2+)</name>
        <dbReference type="ChEBI" id="CHEBI:29033"/>
    </cofactor>
</comment>
<reference evidence="5 6" key="2">
    <citation type="journal article" date="2016" name="Appl. Microbiol. Biotechnol.">
        <title>Mutations improving production and secretion of extracellular lipase by Burkholderia glumae PG1.</title>
        <authorList>
            <person name="Knapp A."/>
            <person name="Voget S."/>
            <person name="Gao R."/>
            <person name="Zaburannyi N."/>
            <person name="Krysciak D."/>
            <person name="Breuer M."/>
            <person name="Hauer B."/>
            <person name="Streit W.R."/>
            <person name="Muller R."/>
            <person name="Daniel R."/>
            <person name="Jaeger K.E."/>
        </authorList>
    </citation>
    <scope>NUCLEOTIDE SEQUENCE [LARGE SCALE GENOMIC DNA]</scope>
    <source>
        <strain evidence="5 6">PG1</strain>
    </source>
</reference>
<dbReference type="SUPFAM" id="SSF51197">
    <property type="entry name" value="Clavaminate synthase-like"/>
    <property type="match status" value="1"/>
</dbReference>
<dbReference type="Pfam" id="PF02668">
    <property type="entry name" value="TauD"/>
    <property type="match status" value="1"/>
</dbReference>